<dbReference type="EMBL" id="LNQE01000413">
    <property type="protein sequence ID" value="KUG26747.1"/>
    <property type="molecule type" value="Genomic_DNA"/>
</dbReference>
<dbReference type="InterPro" id="IPR050664">
    <property type="entry name" value="Octanoyltrans_LipM/LipL"/>
</dbReference>
<sequence>MTYHFIDHGAYTGQFNMSFDLSLANNCKENEIFFRLYQWHPYALSLGANQSINDVDIEKTKKENIDVVYRPTGGRAILHSEELTYSVVFPLSFGLSPKEIYQSVSETLINGLLLYDKRLNQTMLETLQPNFGEIVKSNSGSICFASTAKNEVKFSGKKLIGSAQKKMKNVVLQHGSILCGAKHKELINYLKLPGSSKSDLLQAMNQKTTEIETILNEKVDYKRLRNCLTLGFEEHFNIKFDNIAVAESI</sequence>
<dbReference type="GO" id="GO:0016874">
    <property type="term" value="F:ligase activity"/>
    <property type="evidence" value="ECO:0007669"/>
    <property type="project" value="UniProtKB-KW"/>
</dbReference>
<dbReference type="PROSITE" id="PS51733">
    <property type="entry name" value="BPL_LPL_CATALYTIC"/>
    <property type="match status" value="1"/>
</dbReference>
<protein>
    <submittedName>
        <fullName evidence="2">Lipoate-protein ligase a</fullName>
    </submittedName>
</protein>
<comment type="caution">
    <text evidence="2">The sequence shown here is derived from an EMBL/GenBank/DDBJ whole genome shotgun (WGS) entry which is preliminary data.</text>
</comment>
<feature type="domain" description="BPL/LPL catalytic" evidence="1">
    <location>
        <begin position="28"/>
        <end position="240"/>
    </location>
</feature>
<accession>A0A0W8G0Q9</accession>
<dbReference type="SUPFAM" id="SSF55681">
    <property type="entry name" value="Class II aaRS and biotin synthetases"/>
    <property type="match status" value="1"/>
</dbReference>
<dbReference type="PANTHER" id="PTHR43679">
    <property type="entry name" value="OCTANOYLTRANSFERASE LIPM-RELATED"/>
    <property type="match status" value="1"/>
</dbReference>
<dbReference type="AlphaFoldDB" id="A0A0W8G0Q9"/>
<gene>
    <name evidence="2" type="ORF">ASZ90_003413</name>
</gene>
<proteinExistence type="predicted"/>
<dbReference type="PANTHER" id="PTHR43679:SF2">
    <property type="entry name" value="OCTANOYL-[GCVH]:PROTEIN N-OCTANOYLTRANSFERASE"/>
    <property type="match status" value="1"/>
</dbReference>
<reference evidence="2" key="1">
    <citation type="journal article" date="2015" name="Proc. Natl. Acad. Sci. U.S.A.">
        <title>Networks of energetic and metabolic interactions define dynamics in microbial communities.</title>
        <authorList>
            <person name="Embree M."/>
            <person name="Liu J.K."/>
            <person name="Al-Bassam M.M."/>
            <person name="Zengler K."/>
        </authorList>
    </citation>
    <scope>NUCLEOTIDE SEQUENCE</scope>
</reference>
<evidence type="ECO:0000313" key="2">
    <source>
        <dbReference type="EMBL" id="KUG26747.1"/>
    </source>
</evidence>
<dbReference type="Pfam" id="PF21948">
    <property type="entry name" value="LplA-B_cat"/>
    <property type="match status" value="1"/>
</dbReference>
<keyword evidence="2" id="KW-0436">Ligase</keyword>
<organism evidence="2">
    <name type="scientific">hydrocarbon metagenome</name>
    <dbReference type="NCBI Taxonomy" id="938273"/>
    <lineage>
        <taxon>unclassified sequences</taxon>
        <taxon>metagenomes</taxon>
        <taxon>ecological metagenomes</taxon>
    </lineage>
</organism>
<dbReference type="Gene3D" id="3.30.930.10">
    <property type="entry name" value="Bira Bifunctional Protein, Domain 2"/>
    <property type="match status" value="1"/>
</dbReference>
<evidence type="ECO:0000259" key="1">
    <source>
        <dbReference type="PROSITE" id="PS51733"/>
    </source>
</evidence>
<dbReference type="InterPro" id="IPR004143">
    <property type="entry name" value="BPL_LPL_catalytic"/>
</dbReference>
<dbReference type="InterPro" id="IPR045864">
    <property type="entry name" value="aa-tRNA-synth_II/BPL/LPL"/>
</dbReference>
<name>A0A0W8G0Q9_9ZZZZ</name>